<evidence type="ECO:0000313" key="3">
    <source>
        <dbReference type="EMBL" id="SNV19729.1"/>
    </source>
</evidence>
<reference evidence="3 4" key="1">
    <citation type="submission" date="2017-06" db="EMBL/GenBank/DDBJ databases">
        <authorList>
            <consortium name="Pathogen Informatics"/>
        </authorList>
    </citation>
    <scope>NUCLEOTIDE SEQUENCE [LARGE SCALE GENOMIC DNA]</scope>
    <source>
        <strain evidence="3 4">NCTC13039</strain>
    </source>
</reference>
<keyword evidence="2" id="KW-0812">Transmembrane</keyword>
<dbReference type="Proteomes" id="UP000242637">
    <property type="component" value="Chromosome 1"/>
</dbReference>
<name>A0A239VCU9_9MICO</name>
<feature type="compositionally biased region" description="Basic and acidic residues" evidence="1">
    <location>
        <begin position="56"/>
        <end position="66"/>
    </location>
</feature>
<keyword evidence="2" id="KW-0472">Membrane</keyword>
<accession>A0A239VCU9</accession>
<dbReference type="STRING" id="1121387.GCA_000429885_02313"/>
<dbReference type="RefSeq" id="WP_154657705.1">
    <property type="nucleotide sequence ID" value="NZ_JAAFNI010000001.1"/>
</dbReference>
<evidence type="ECO:0000256" key="2">
    <source>
        <dbReference type="SAM" id="Phobius"/>
    </source>
</evidence>
<proteinExistence type="predicted"/>
<keyword evidence="4" id="KW-1185">Reference proteome</keyword>
<dbReference type="KEGG" id="dco:SAMEA4475696_0794"/>
<sequence>MKNITRRKLGYASLVAGIIVAVAHIAIGTNLVSISPILAMCFISFIVGARSPKDTKTAAAKSEKETTSAVPASPTPTATQ</sequence>
<feature type="transmembrane region" description="Helical" evidence="2">
    <location>
        <begin position="9"/>
        <end position="27"/>
    </location>
</feature>
<organism evidence="3 4">
    <name type="scientific">Dermatophilus congolensis</name>
    <dbReference type="NCBI Taxonomy" id="1863"/>
    <lineage>
        <taxon>Bacteria</taxon>
        <taxon>Bacillati</taxon>
        <taxon>Actinomycetota</taxon>
        <taxon>Actinomycetes</taxon>
        <taxon>Micrococcales</taxon>
        <taxon>Dermatophilaceae</taxon>
        <taxon>Dermatophilus</taxon>
    </lineage>
</organism>
<evidence type="ECO:0000256" key="1">
    <source>
        <dbReference type="SAM" id="MobiDB-lite"/>
    </source>
</evidence>
<feature type="region of interest" description="Disordered" evidence="1">
    <location>
        <begin position="56"/>
        <end position="80"/>
    </location>
</feature>
<feature type="transmembrane region" description="Helical" evidence="2">
    <location>
        <begin position="33"/>
        <end position="51"/>
    </location>
</feature>
<protein>
    <submittedName>
        <fullName evidence="3">Uncharacterized protein</fullName>
    </submittedName>
</protein>
<dbReference type="GeneID" id="63460565"/>
<keyword evidence="2" id="KW-1133">Transmembrane helix</keyword>
<evidence type="ECO:0000313" key="4">
    <source>
        <dbReference type="Proteomes" id="UP000242637"/>
    </source>
</evidence>
<dbReference type="AlphaFoldDB" id="A0A239VCU9"/>
<gene>
    <name evidence="3" type="ORF">SAMEA4475696_00794</name>
</gene>
<dbReference type="EMBL" id="LT906453">
    <property type="protein sequence ID" value="SNV19729.1"/>
    <property type="molecule type" value="Genomic_DNA"/>
</dbReference>
<feature type="compositionally biased region" description="Low complexity" evidence="1">
    <location>
        <begin position="67"/>
        <end position="80"/>
    </location>
</feature>